<reference evidence="1" key="1">
    <citation type="submission" date="2020-10" db="EMBL/GenBank/DDBJ databases">
        <title>Taxonomic study of unclassified bacteria belonging to the class Ktedonobacteria.</title>
        <authorList>
            <person name="Yabe S."/>
            <person name="Wang C.M."/>
            <person name="Zheng Y."/>
            <person name="Sakai Y."/>
            <person name="Cavaletti L."/>
            <person name="Monciardini P."/>
            <person name="Donadio S."/>
        </authorList>
    </citation>
    <scope>NUCLEOTIDE SEQUENCE</scope>
    <source>
        <strain evidence="1">SOSP1-1</strain>
    </source>
</reference>
<protein>
    <submittedName>
        <fullName evidence="1">Uncharacterized protein</fullName>
    </submittedName>
</protein>
<dbReference type="EMBL" id="BNJF01000003">
    <property type="protein sequence ID" value="GHO47554.1"/>
    <property type="molecule type" value="Genomic_DNA"/>
</dbReference>
<sequence>MGQNPNLMDHFASRAKRSRSATHLAFASAEVLEDKAAPSPFYQLQIKLAILEKS</sequence>
<organism evidence="1 2">
    <name type="scientific">Ktedonospora formicarum</name>
    <dbReference type="NCBI Taxonomy" id="2778364"/>
    <lineage>
        <taxon>Bacteria</taxon>
        <taxon>Bacillati</taxon>
        <taxon>Chloroflexota</taxon>
        <taxon>Ktedonobacteria</taxon>
        <taxon>Ktedonobacterales</taxon>
        <taxon>Ktedonobacteraceae</taxon>
        <taxon>Ktedonospora</taxon>
    </lineage>
</organism>
<evidence type="ECO:0000313" key="1">
    <source>
        <dbReference type="EMBL" id="GHO47554.1"/>
    </source>
</evidence>
<gene>
    <name evidence="1" type="ORF">KSX_57170</name>
</gene>
<comment type="caution">
    <text evidence="1">The sequence shown here is derived from an EMBL/GenBank/DDBJ whole genome shotgun (WGS) entry which is preliminary data.</text>
</comment>
<proteinExistence type="predicted"/>
<name>A0A8J3I8U4_9CHLR</name>
<keyword evidence="2" id="KW-1185">Reference proteome</keyword>
<dbReference type="AlphaFoldDB" id="A0A8J3I8U4"/>
<dbReference type="Proteomes" id="UP000612362">
    <property type="component" value="Unassembled WGS sequence"/>
</dbReference>
<evidence type="ECO:0000313" key="2">
    <source>
        <dbReference type="Proteomes" id="UP000612362"/>
    </source>
</evidence>
<accession>A0A8J3I8U4</accession>